<feature type="transmembrane region" description="Helical" evidence="2">
    <location>
        <begin position="770"/>
        <end position="791"/>
    </location>
</feature>
<evidence type="ECO:0000259" key="4">
    <source>
        <dbReference type="Pfam" id="PF25550"/>
    </source>
</evidence>
<feature type="transmembrane region" description="Helical" evidence="2">
    <location>
        <begin position="738"/>
        <end position="758"/>
    </location>
</feature>
<feature type="region of interest" description="Disordered" evidence="1">
    <location>
        <begin position="253"/>
        <end position="283"/>
    </location>
</feature>
<feature type="compositionally biased region" description="Basic and acidic residues" evidence="1">
    <location>
        <begin position="272"/>
        <end position="283"/>
    </location>
</feature>
<dbReference type="InterPro" id="IPR057688">
    <property type="entry name" value="DUF7928"/>
</dbReference>
<dbReference type="InterPro" id="IPR029044">
    <property type="entry name" value="Nucleotide-diphossugar_trans"/>
</dbReference>
<organism evidence="5 6">
    <name type="scientific">Talaromyces proteolyticus</name>
    <dbReference type="NCBI Taxonomy" id="1131652"/>
    <lineage>
        <taxon>Eukaryota</taxon>
        <taxon>Fungi</taxon>
        <taxon>Dikarya</taxon>
        <taxon>Ascomycota</taxon>
        <taxon>Pezizomycotina</taxon>
        <taxon>Eurotiomycetes</taxon>
        <taxon>Eurotiomycetidae</taxon>
        <taxon>Eurotiales</taxon>
        <taxon>Trichocomaceae</taxon>
        <taxon>Talaromyces</taxon>
        <taxon>Talaromyces sect. Bacilispori</taxon>
    </lineage>
</organism>
<dbReference type="InterPro" id="IPR001173">
    <property type="entry name" value="Glyco_trans_2-like"/>
</dbReference>
<name>A0AAD4KSM6_9EURO</name>
<evidence type="ECO:0000256" key="2">
    <source>
        <dbReference type="SAM" id="Phobius"/>
    </source>
</evidence>
<comment type="caution">
    <text evidence="5">The sequence shown here is derived from an EMBL/GenBank/DDBJ whole genome shotgun (WGS) entry which is preliminary data.</text>
</comment>
<gene>
    <name evidence="5" type="ORF">BGW36DRAFT_296356</name>
</gene>
<sequence>MPSLIPNRWSFGGKKTSKGGTPEEATSQRDSVPSTPVPSTPVSGVSSRRHSHPDKRYTTSGIDDASKYRAMIKYFHSRLTACQWLPPQNSSSGVFLRRSRGVYMSEPDDVNPMLLAAIQKINATVAFTMMTETTNIITSLLTPGQTELILPDGFQVQVIDSYADIAGPHSYLLKKHQYSALIREERLLLVWNDDLNAILSHAADVEGKLLSMIWGSPAPMFSNPVTTVTTPRESVVTSPAASTYHLTLDAGREPQQIDQGRSTPTDSSPARLGDEEAKHPKESLQRPLAVTSAIFVGMAVMLLVILILGFGISNLLLEYSIDGGAMRFALTATLPIFLLFSVFFMIVLFTDIFQAVGPIKTLKTNSRFYSPVAPDLKTAYSLGFEPPRITIQMPIYTESLEGVIKPTISSLKTAISHYESHGGTANIFINDDGYALLSEEEKQERINFYHDNNIGWVARPKNNEDGYVRKGKFKKASNMNFALNVSNKIEAELIQRMTPTLEKSDMVDPMQEEIVYRQAFDHIIQSDPRIRGAGGDIRVGEIILIVDSDTRVPADCLLYGAAEMFLSPEVAIIQHSTGVMQVSNDYFENGITYFTNLIYSAIRFAVGSGETAPFVGHNAFLRWQAVQSVGRPDDGYVAFWSESHVSEDFDIALRLQIQGNIIRLASYHNDEFKEGVSLTIYDELSRWEKYAYGCNELVFNPIHTWVYRGPLTKLFMTFLWSNLQLSSKITILGYISSYYALASGFPLTVLNYFLVGWFEGYLDKFYMESWKVFLSLLVVFSGAGNISLAIIRYRLGEKSLMASLLENFMWMPMFAIFFGGLSFHLSLAILAHMFRINMSWGTTAKEKDDSNFFKEMPKIFKNFKWMYAVVLPFFPAMIYLGCFAPRGWTITEVAAVVPMSVTLGSHVLLPLLLNPSLMVFNY</sequence>
<dbReference type="Pfam" id="PF25550">
    <property type="entry name" value="DUF7928"/>
    <property type="match status" value="1"/>
</dbReference>
<keyword evidence="5" id="KW-0808">Transferase</keyword>
<accession>A0AAD4KSM6</accession>
<dbReference type="AlphaFoldDB" id="A0AAD4KSM6"/>
<evidence type="ECO:0000256" key="1">
    <source>
        <dbReference type="SAM" id="MobiDB-lite"/>
    </source>
</evidence>
<dbReference type="PANTHER" id="PTHR35408:SF2">
    <property type="entry name" value="GLYCOSYLTRANSFERASE 2-LIKE DOMAIN-CONTAINING PROTEIN"/>
    <property type="match status" value="1"/>
</dbReference>
<dbReference type="Pfam" id="PF13632">
    <property type="entry name" value="Glyco_trans_2_3"/>
    <property type="match status" value="1"/>
</dbReference>
<keyword evidence="6" id="KW-1185">Reference proteome</keyword>
<evidence type="ECO:0000313" key="6">
    <source>
        <dbReference type="Proteomes" id="UP001201262"/>
    </source>
</evidence>
<feature type="compositionally biased region" description="Polar residues" evidence="1">
    <location>
        <begin position="256"/>
        <end position="268"/>
    </location>
</feature>
<keyword evidence="2" id="KW-1133">Transmembrane helix</keyword>
<dbReference type="GO" id="GO:0016740">
    <property type="term" value="F:transferase activity"/>
    <property type="evidence" value="ECO:0007669"/>
    <property type="project" value="UniProtKB-KW"/>
</dbReference>
<feature type="region of interest" description="Disordered" evidence="1">
    <location>
        <begin position="1"/>
        <end position="61"/>
    </location>
</feature>
<proteinExistence type="predicted"/>
<keyword evidence="2" id="KW-0812">Transmembrane</keyword>
<dbReference type="SUPFAM" id="SSF53448">
    <property type="entry name" value="Nucleotide-diphospho-sugar transferases"/>
    <property type="match status" value="1"/>
</dbReference>
<feature type="transmembrane region" description="Helical" evidence="2">
    <location>
        <begin position="332"/>
        <end position="353"/>
    </location>
</feature>
<feature type="transmembrane region" description="Helical" evidence="2">
    <location>
        <begin position="865"/>
        <end position="884"/>
    </location>
</feature>
<dbReference type="PANTHER" id="PTHR35408">
    <property type="entry name" value="CHROMOSOME 15, WHOLE GENOME SHOTGUN SEQUENCE"/>
    <property type="match status" value="1"/>
</dbReference>
<dbReference type="GeneID" id="70241546"/>
<dbReference type="RefSeq" id="XP_046072559.1">
    <property type="nucleotide sequence ID" value="XM_046211259.1"/>
</dbReference>
<feature type="transmembrane region" description="Helical" evidence="2">
    <location>
        <begin position="812"/>
        <end position="834"/>
    </location>
</feature>
<dbReference type="EMBL" id="JAJTJA010000006">
    <property type="protein sequence ID" value="KAH8697858.1"/>
    <property type="molecule type" value="Genomic_DNA"/>
</dbReference>
<protein>
    <submittedName>
        <fullName evidence="5">Glycosyl transferase family group 2-domain-containing protein</fullName>
    </submittedName>
</protein>
<reference evidence="5" key="1">
    <citation type="submission" date="2021-12" db="EMBL/GenBank/DDBJ databases">
        <title>Convergent genome expansion in fungi linked to evolution of root-endophyte symbiosis.</title>
        <authorList>
            <consortium name="DOE Joint Genome Institute"/>
            <person name="Ke Y.-H."/>
            <person name="Bonito G."/>
            <person name="Liao H.-L."/>
            <person name="Looney B."/>
            <person name="Rojas-Flechas A."/>
            <person name="Nash J."/>
            <person name="Hameed K."/>
            <person name="Schadt C."/>
            <person name="Martin F."/>
            <person name="Crous P.W."/>
            <person name="Miettinen O."/>
            <person name="Magnuson J.K."/>
            <person name="Labbe J."/>
            <person name="Jacobson D."/>
            <person name="Doktycz M.J."/>
            <person name="Veneault-Fourrey C."/>
            <person name="Kuo A."/>
            <person name="Mondo S."/>
            <person name="Calhoun S."/>
            <person name="Riley R."/>
            <person name="Ohm R."/>
            <person name="LaButti K."/>
            <person name="Andreopoulos B."/>
            <person name="Pangilinan J."/>
            <person name="Nolan M."/>
            <person name="Tritt A."/>
            <person name="Clum A."/>
            <person name="Lipzen A."/>
            <person name="Daum C."/>
            <person name="Barry K."/>
            <person name="Grigoriev I.V."/>
            <person name="Vilgalys R."/>
        </authorList>
    </citation>
    <scope>NUCLEOTIDE SEQUENCE</scope>
    <source>
        <strain evidence="5">PMI_201</strain>
    </source>
</reference>
<evidence type="ECO:0000259" key="3">
    <source>
        <dbReference type="Pfam" id="PF13632"/>
    </source>
</evidence>
<evidence type="ECO:0000313" key="5">
    <source>
        <dbReference type="EMBL" id="KAH8697858.1"/>
    </source>
</evidence>
<dbReference type="Gene3D" id="3.90.550.10">
    <property type="entry name" value="Spore Coat Polysaccharide Biosynthesis Protein SpsA, Chain A"/>
    <property type="match status" value="1"/>
</dbReference>
<dbReference type="Proteomes" id="UP001201262">
    <property type="component" value="Unassembled WGS sequence"/>
</dbReference>
<keyword evidence="2" id="KW-0472">Membrane</keyword>
<feature type="transmembrane region" description="Helical" evidence="2">
    <location>
        <begin position="893"/>
        <end position="913"/>
    </location>
</feature>
<feature type="domain" description="DUF7928" evidence="4">
    <location>
        <begin position="67"/>
        <end position="217"/>
    </location>
</feature>
<feature type="transmembrane region" description="Helical" evidence="2">
    <location>
        <begin position="288"/>
        <end position="312"/>
    </location>
</feature>
<feature type="domain" description="Glycosyltransferase 2-like" evidence="3">
    <location>
        <begin position="542"/>
        <end position="754"/>
    </location>
</feature>